<dbReference type="PANTHER" id="PTHR30576">
    <property type="entry name" value="COLANIC BIOSYNTHESIS UDP-GLUCOSE LIPID CARRIER TRANSFERASE"/>
    <property type="match status" value="1"/>
</dbReference>
<proteinExistence type="inferred from homology"/>
<evidence type="ECO:0000256" key="2">
    <source>
        <dbReference type="SAM" id="Phobius"/>
    </source>
</evidence>
<dbReference type="PANTHER" id="PTHR30576:SF0">
    <property type="entry name" value="UNDECAPRENYL-PHOSPHATE N-ACETYLGALACTOSAMINYL 1-PHOSPHATE TRANSFERASE-RELATED"/>
    <property type="match status" value="1"/>
</dbReference>
<evidence type="ECO:0000313" key="6">
    <source>
        <dbReference type="Proteomes" id="UP001219901"/>
    </source>
</evidence>
<dbReference type="Proteomes" id="UP001219901">
    <property type="component" value="Chromosome"/>
</dbReference>
<accession>A0AAJ6CRY2</accession>
<keyword evidence="2" id="KW-0812">Transmembrane</keyword>
<evidence type="ECO:0000313" key="4">
    <source>
        <dbReference type="EMBL" id="MDG0866443.1"/>
    </source>
</evidence>
<keyword evidence="2" id="KW-1133">Transmembrane helix</keyword>
<reference evidence="6" key="3">
    <citation type="submission" date="2023-06" db="EMBL/GenBank/DDBJ databases">
        <title>Pangenomics reveal diversification of enzyme families and niche specialization in globally abundant SAR202 bacteria.</title>
        <authorList>
            <person name="Saw J.H.W."/>
        </authorList>
    </citation>
    <scope>NUCLEOTIDE SEQUENCE [LARGE SCALE GENOMIC DNA]</scope>
    <source>
        <strain evidence="6">JH1073</strain>
    </source>
</reference>
<dbReference type="EMBL" id="WMBE01000001">
    <property type="protein sequence ID" value="MDG0866443.1"/>
    <property type="molecule type" value="Genomic_DNA"/>
</dbReference>
<sequence>MRSVQFIFIDWIPNSLVWSGSIFMSNNMPSAEQRALMNPKRHQSPYLMSRTKRSIDILVGVVGLFFTFFVYIPVAILVKLDSRGPVFYRQTRLGLNGREFRLIKFRTMVFDAEKSNGPSWAVQNDPRITRVGKLLRRLYLDEFPQWWNVIKGDMSLVGPRPERPELTELITDTYPKFSIRLEAKPGITGLAQTEYRYTNSIAESRHKLNYDQRYMSHASVALDAWVVLRTFRRVLLRRGT</sequence>
<feature type="domain" description="Bacterial sugar transferase" evidence="3">
    <location>
        <begin position="52"/>
        <end position="235"/>
    </location>
</feature>
<reference evidence="6 7" key="1">
    <citation type="submission" date="2019-11" db="EMBL/GenBank/DDBJ databases">
        <authorList>
            <person name="Cho J.-C."/>
        </authorList>
    </citation>
    <scope>NUCLEOTIDE SEQUENCE [LARGE SCALE GENOMIC DNA]</scope>
    <source>
        <strain evidence="5 6">JH1073</strain>
        <strain evidence="4 7">JH702</strain>
    </source>
</reference>
<dbReference type="Proteomes" id="UP001321249">
    <property type="component" value="Unassembled WGS sequence"/>
</dbReference>
<reference evidence="5" key="2">
    <citation type="journal article" date="2023" name="Nat. Commun.">
        <title>Cultivation of marine bacteria of the SAR202 clade.</title>
        <authorList>
            <person name="Lim Y."/>
            <person name="Seo J.H."/>
            <person name="Giovannoni S.J."/>
            <person name="Kang I."/>
            <person name="Cho J.C."/>
        </authorList>
    </citation>
    <scope>NUCLEOTIDE SEQUENCE</scope>
    <source>
        <strain evidence="5">JH1073</strain>
    </source>
</reference>
<keyword evidence="2" id="KW-0472">Membrane</keyword>
<evidence type="ECO:0000256" key="1">
    <source>
        <dbReference type="ARBA" id="ARBA00006464"/>
    </source>
</evidence>
<dbReference type="Pfam" id="PF02397">
    <property type="entry name" value="Bac_transf"/>
    <property type="match status" value="1"/>
</dbReference>
<gene>
    <name evidence="4" type="ORF">GKO46_05070</name>
    <name evidence="5" type="ORF">GKO48_04190</name>
</gene>
<dbReference type="EMBL" id="CP046147">
    <property type="protein sequence ID" value="WFG38843.1"/>
    <property type="molecule type" value="Genomic_DNA"/>
</dbReference>
<feature type="transmembrane region" description="Helical" evidence="2">
    <location>
        <begin position="57"/>
        <end position="78"/>
    </location>
</feature>
<evidence type="ECO:0000313" key="7">
    <source>
        <dbReference type="Proteomes" id="UP001321249"/>
    </source>
</evidence>
<keyword evidence="6" id="KW-1185">Reference proteome</keyword>
<dbReference type="AlphaFoldDB" id="A0AAJ6CRY2"/>
<evidence type="ECO:0000313" key="5">
    <source>
        <dbReference type="EMBL" id="WFG38843.1"/>
    </source>
</evidence>
<dbReference type="InterPro" id="IPR003362">
    <property type="entry name" value="Bact_transf"/>
</dbReference>
<dbReference type="GO" id="GO:0016780">
    <property type="term" value="F:phosphotransferase activity, for other substituted phosphate groups"/>
    <property type="evidence" value="ECO:0007669"/>
    <property type="project" value="TreeGrafter"/>
</dbReference>
<name>A0AAJ6CRY2_9CHLR</name>
<evidence type="ECO:0000259" key="3">
    <source>
        <dbReference type="Pfam" id="PF02397"/>
    </source>
</evidence>
<protein>
    <recommendedName>
        <fullName evidence="3">Bacterial sugar transferase domain-containing protein</fullName>
    </recommendedName>
</protein>
<comment type="similarity">
    <text evidence="1">Belongs to the bacterial sugar transferase family.</text>
</comment>
<organism evidence="5 6">
    <name type="scientific">Candidatus Lucifugimonas marina</name>
    <dbReference type="NCBI Taxonomy" id="3038979"/>
    <lineage>
        <taxon>Bacteria</taxon>
        <taxon>Bacillati</taxon>
        <taxon>Chloroflexota</taxon>
        <taxon>Dehalococcoidia</taxon>
        <taxon>SAR202 cluster</taxon>
        <taxon>Candidatus Lucifugimonadales</taxon>
        <taxon>Candidatus Lucifugimonadaceae</taxon>
        <taxon>Candidatus Lucifugimonas</taxon>
    </lineage>
</organism>